<dbReference type="EMBL" id="CAJVPV010052152">
    <property type="protein sequence ID" value="CAG8780346.1"/>
    <property type="molecule type" value="Genomic_DNA"/>
</dbReference>
<proteinExistence type="predicted"/>
<accession>A0A9N9JG86</accession>
<name>A0A9N9JG86_9GLOM</name>
<protein>
    <submittedName>
        <fullName evidence="1">7690_t:CDS:1</fullName>
    </submittedName>
</protein>
<organism evidence="1 2">
    <name type="scientific">Acaulospora morrowiae</name>
    <dbReference type="NCBI Taxonomy" id="94023"/>
    <lineage>
        <taxon>Eukaryota</taxon>
        <taxon>Fungi</taxon>
        <taxon>Fungi incertae sedis</taxon>
        <taxon>Mucoromycota</taxon>
        <taxon>Glomeromycotina</taxon>
        <taxon>Glomeromycetes</taxon>
        <taxon>Diversisporales</taxon>
        <taxon>Acaulosporaceae</taxon>
        <taxon>Acaulospora</taxon>
    </lineage>
</organism>
<reference evidence="1" key="1">
    <citation type="submission" date="2021-06" db="EMBL/GenBank/DDBJ databases">
        <authorList>
            <person name="Kallberg Y."/>
            <person name="Tangrot J."/>
            <person name="Rosling A."/>
        </authorList>
    </citation>
    <scope>NUCLEOTIDE SEQUENCE</scope>
    <source>
        <strain evidence="1">CL551</strain>
    </source>
</reference>
<comment type="caution">
    <text evidence="1">The sequence shown here is derived from an EMBL/GenBank/DDBJ whole genome shotgun (WGS) entry which is preliminary data.</text>
</comment>
<feature type="non-terminal residue" evidence="1">
    <location>
        <position position="1"/>
    </location>
</feature>
<sequence>NTSRRVTTLASDFTSEDFRDISNNSTAIMVNKMIDDAERKLISPDYMQSIDLLQQATIFGSAFASAKLATLYLEGFNSIEPNYKTAAAYYSIALKLILMIPHSLWEIDLLLEIIVGWSKLCRFHFHRKHDFHLWSHGIKLMKKIDQTLQDPNFNKFLTHEEDQKRQAVRIHIAFCFALTSQVDCDYETALKMFQNCERIGYCGFSTADKLIKKAHTQRRLLESRVPRVQPVCVQCNYEAKELKEIWKLL</sequence>
<feature type="non-terminal residue" evidence="1">
    <location>
        <position position="249"/>
    </location>
</feature>
<dbReference type="InterPro" id="IPR011990">
    <property type="entry name" value="TPR-like_helical_dom_sf"/>
</dbReference>
<evidence type="ECO:0000313" key="2">
    <source>
        <dbReference type="Proteomes" id="UP000789342"/>
    </source>
</evidence>
<dbReference type="SUPFAM" id="SSF81901">
    <property type="entry name" value="HCP-like"/>
    <property type="match status" value="1"/>
</dbReference>
<evidence type="ECO:0000313" key="1">
    <source>
        <dbReference type="EMBL" id="CAG8780346.1"/>
    </source>
</evidence>
<gene>
    <name evidence="1" type="ORF">AMORRO_LOCUS17266</name>
</gene>
<dbReference type="AlphaFoldDB" id="A0A9N9JG86"/>
<dbReference type="OrthoDB" id="2307351at2759"/>
<dbReference type="Proteomes" id="UP000789342">
    <property type="component" value="Unassembled WGS sequence"/>
</dbReference>
<dbReference type="Gene3D" id="1.25.40.10">
    <property type="entry name" value="Tetratricopeptide repeat domain"/>
    <property type="match status" value="1"/>
</dbReference>
<keyword evidence="2" id="KW-1185">Reference proteome</keyword>